<accession>A0A2H0TNC3</accession>
<comment type="caution">
    <text evidence="1">The sequence shown here is derived from an EMBL/GenBank/DDBJ whole genome shotgun (WGS) entry which is preliminary data.</text>
</comment>
<evidence type="ECO:0000313" key="1">
    <source>
        <dbReference type="EMBL" id="PIR73056.1"/>
    </source>
</evidence>
<gene>
    <name evidence="1" type="ORF">COV26_00505</name>
</gene>
<protein>
    <submittedName>
        <fullName evidence="1">Uncharacterized protein</fullName>
    </submittedName>
</protein>
<evidence type="ECO:0000313" key="2">
    <source>
        <dbReference type="Proteomes" id="UP000228508"/>
    </source>
</evidence>
<dbReference type="AlphaFoldDB" id="A0A2H0TNC3"/>
<reference evidence="2" key="1">
    <citation type="submission" date="2017-09" db="EMBL/GenBank/DDBJ databases">
        <title>Depth-based differentiation of microbial function through sediment-hosted aquifers and enrichment of novel symbionts in the deep terrestrial subsurface.</title>
        <authorList>
            <person name="Probst A.J."/>
            <person name="Ladd B."/>
            <person name="Jarett J.K."/>
            <person name="Geller-Mcgrath D.E."/>
            <person name="Sieber C.M.K."/>
            <person name="Emerson J.B."/>
            <person name="Anantharaman K."/>
            <person name="Thomas B.C."/>
            <person name="Malmstrom R."/>
            <person name="Stieglmeier M."/>
            <person name="Klingl A."/>
            <person name="Woyke T."/>
            <person name="Ryan C.M."/>
            <person name="Banfield J.F."/>
        </authorList>
    </citation>
    <scope>NUCLEOTIDE SEQUENCE [LARGE SCALE GENOMIC DNA]</scope>
</reference>
<dbReference type="Proteomes" id="UP000228508">
    <property type="component" value="Unassembled WGS sequence"/>
</dbReference>
<organism evidence="1 2">
    <name type="scientific">Candidatus Nealsonbacteria bacterium CG10_big_fil_rev_8_21_14_0_10_36_23</name>
    <dbReference type="NCBI Taxonomy" id="1974709"/>
    <lineage>
        <taxon>Bacteria</taxon>
        <taxon>Candidatus Nealsoniibacteriota</taxon>
    </lineage>
</organism>
<proteinExistence type="predicted"/>
<sequence length="96" mass="11231">MNHFTFKVLKIKKSKISTFETLLYFRKIKKDSQVSYPHPIIILQKYPTAVRFAHKEWGYSPHADCGSFIKIIEAQKNNFSTAKLVRGKGQNFMDYS</sequence>
<name>A0A2H0TNC3_9BACT</name>
<dbReference type="EMBL" id="PFCH01000010">
    <property type="protein sequence ID" value="PIR73056.1"/>
    <property type="molecule type" value="Genomic_DNA"/>
</dbReference>